<organism evidence="2 3">
    <name type="scientific">Portunus trituberculatus</name>
    <name type="common">Swimming crab</name>
    <name type="synonym">Neptunus trituberculatus</name>
    <dbReference type="NCBI Taxonomy" id="210409"/>
    <lineage>
        <taxon>Eukaryota</taxon>
        <taxon>Metazoa</taxon>
        <taxon>Ecdysozoa</taxon>
        <taxon>Arthropoda</taxon>
        <taxon>Crustacea</taxon>
        <taxon>Multicrustacea</taxon>
        <taxon>Malacostraca</taxon>
        <taxon>Eumalacostraca</taxon>
        <taxon>Eucarida</taxon>
        <taxon>Decapoda</taxon>
        <taxon>Pleocyemata</taxon>
        <taxon>Brachyura</taxon>
        <taxon>Eubrachyura</taxon>
        <taxon>Portunoidea</taxon>
        <taxon>Portunidae</taxon>
        <taxon>Portuninae</taxon>
        <taxon>Portunus</taxon>
    </lineage>
</organism>
<accession>A0A5B7FZN4</accession>
<protein>
    <submittedName>
        <fullName evidence="2">Uncharacterized protein</fullName>
    </submittedName>
</protein>
<dbReference type="Proteomes" id="UP000324222">
    <property type="component" value="Unassembled WGS sequence"/>
</dbReference>
<evidence type="ECO:0000256" key="1">
    <source>
        <dbReference type="SAM" id="MobiDB-lite"/>
    </source>
</evidence>
<dbReference type="EMBL" id="VSRR010009442">
    <property type="protein sequence ID" value="MPC50338.1"/>
    <property type="molecule type" value="Genomic_DNA"/>
</dbReference>
<keyword evidence="3" id="KW-1185">Reference proteome</keyword>
<feature type="compositionally biased region" description="Basic and acidic residues" evidence="1">
    <location>
        <begin position="1"/>
        <end position="10"/>
    </location>
</feature>
<comment type="caution">
    <text evidence="2">The sequence shown here is derived from an EMBL/GenBank/DDBJ whole genome shotgun (WGS) entry which is preliminary data.</text>
</comment>
<name>A0A5B7FZN4_PORTR</name>
<reference evidence="2 3" key="1">
    <citation type="submission" date="2019-05" db="EMBL/GenBank/DDBJ databases">
        <title>Another draft genome of Portunus trituberculatus and its Hox gene families provides insights of decapod evolution.</title>
        <authorList>
            <person name="Jeong J.-H."/>
            <person name="Song I."/>
            <person name="Kim S."/>
            <person name="Choi T."/>
            <person name="Kim D."/>
            <person name="Ryu S."/>
            <person name="Kim W."/>
        </authorList>
    </citation>
    <scope>NUCLEOTIDE SEQUENCE [LARGE SCALE GENOMIC DNA]</scope>
    <source>
        <tissue evidence="2">Muscle</tissue>
    </source>
</reference>
<sequence>MDTEDSKCLFEDSDEDSASPTSKFCSEKERIVNPWMEVGKKKHKDYAAADRPKETAISSPPTSCTKKILIPPTPGFASRVDIVEAIEDLLEEKLLMKFLHSGQVLILPRTEDAFKLIISLKGVAGQPIQLQ</sequence>
<feature type="compositionally biased region" description="Basic and acidic residues" evidence="1">
    <location>
        <begin position="45"/>
        <end position="54"/>
    </location>
</feature>
<feature type="region of interest" description="Disordered" evidence="1">
    <location>
        <begin position="43"/>
        <end position="62"/>
    </location>
</feature>
<dbReference type="AlphaFoldDB" id="A0A5B7FZN4"/>
<evidence type="ECO:0000313" key="3">
    <source>
        <dbReference type="Proteomes" id="UP000324222"/>
    </source>
</evidence>
<feature type="region of interest" description="Disordered" evidence="1">
    <location>
        <begin position="1"/>
        <end position="25"/>
    </location>
</feature>
<proteinExistence type="predicted"/>
<gene>
    <name evidence="2" type="ORF">E2C01_044166</name>
</gene>
<evidence type="ECO:0000313" key="2">
    <source>
        <dbReference type="EMBL" id="MPC50338.1"/>
    </source>
</evidence>